<feature type="compositionally biased region" description="Polar residues" evidence="3">
    <location>
        <begin position="410"/>
        <end position="421"/>
    </location>
</feature>
<dbReference type="AlphaFoldDB" id="A0ABD3AEC6"/>
<evidence type="ECO:0000313" key="6">
    <source>
        <dbReference type="EMBL" id="KAL3529286.1"/>
    </source>
</evidence>
<dbReference type="InterPro" id="IPR040265">
    <property type="entry name" value="CHUP1/IPGA1-like"/>
</dbReference>
<feature type="transmembrane region" description="Helical" evidence="4">
    <location>
        <begin position="547"/>
        <end position="569"/>
    </location>
</feature>
<evidence type="ECO:0000256" key="3">
    <source>
        <dbReference type="SAM" id="MobiDB-lite"/>
    </source>
</evidence>
<evidence type="ECO:0000256" key="2">
    <source>
        <dbReference type="SAM" id="Coils"/>
    </source>
</evidence>
<feature type="compositionally biased region" description="Basic residues" evidence="3">
    <location>
        <begin position="57"/>
        <end position="69"/>
    </location>
</feature>
<dbReference type="PANTHER" id="PTHR31342:SF35">
    <property type="entry name" value="PROTEIN CHUP1, CHLOROPLASTIC-LIKE"/>
    <property type="match status" value="1"/>
</dbReference>
<feature type="compositionally biased region" description="Low complexity" evidence="3">
    <location>
        <begin position="340"/>
        <end position="369"/>
    </location>
</feature>
<protein>
    <recommendedName>
        <fullName evidence="8">Protein CHUP1, chloroplastic-like</fullName>
    </recommendedName>
</protein>
<keyword evidence="4" id="KW-0472">Membrane</keyword>
<feature type="chain" id="PRO_5044843451" description="Protein CHUP1, chloroplastic-like" evidence="5">
    <location>
        <begin position="19"/>
        <end position="575"/>
    </location>
</feature>
<keyword evidence="7" id="KW-1185">Reference proteome</keyword>
<keyword evidence="1 2" id="KW-0175">Coiled coil</keyword>
<feature type="region of interest" description="Disordered" evidence="3">
    <location>
        <begin position="489"/>
        <end position="511"/>
    </location>
</feature>
<accession>A0ABD3AEC6</accession>
<gene>
    <name evidence="6" type="ORF">ACH5RR_008608</name>
</gene>
<keyword evidence="4" id="KW-0812">Transmembrane</keyword>
<sequence>MIVKAGFLIVALVSVVKVRQITSKLSRKPSTSEHGKPSSQEEQTEKENGKFEESHVNPRKKEKQAKTYKSKSVDHLDSNRQEYSVQNYNEIDLLKNIVKEKEKMRENLEIRLLELYCLKEHQSRISLLQKQLKDRTSEVDMLREKINGLQAERRKLYEEVKLNQLVAEQLESEKLTLLELQGQIEFDSGPITMLKEKVSGFCMEGESQVPNKVDKKLKAIKVLELKALEIKRRNIELQLEKRDLVVNLNAAKSKIAELSAMTERKLVGKHKEEICRLRDVNKNLTEQVDKLHRDRLSILEELVYQRWLNTCLRFELEDYRSPSPKKTKPNVCRKLDFSRSDSYSSGISSVESEEVTNTTTTSSSGSENTNNKKKGLLQIVKKWGRSKDNSSANASDRRSFPSKAGKIRRFSTSSMPSSISGLRNRGDSGILFPLQEKEAADSKSPEMPATRRVRRVSFNDSINSVRYINDDSPESDQGISEIGQKNAENFDDCSSTVNDQSHEDSADLGSQDSIETQVVSRKGTVQVECLSSAMPIAASEASKFGELVNLIAAFLIVFFLVLVYLRVFFSFKAKW</sequence>
<dbReference type="EMBL" id="JBJUIK010000004">
    <property type="protein sequence ID" value="KAL3529286.1"/>
    <property type="molecule type" value="Genomic_DNA"/>
</dbReference>
<feature type="compositionally biased region" description="Basic and acidic residues" evidence="3">
    <location>
        <begin position="43"/>
        <end position="56"/>
    </location>
</feature>
<evidence type="ECO:0008006" key="8">
    <source>
        <dbReference type="Google" id="ProtNLM"/>
    </source>
</evidence>
<evidence type="ECO:0000256" key="5">
    <source>
        <dbReference type="SAM" id="SignalP"/>
    </source>
</evidence>
<feature type="region of interest" description="Disordered" evidence="3">
    <location>
        <begin position="339"/>
        <end position="426"/>
    </location>
</feature>
<dbReference type="PANTHER" id="PTHR31342">
    <property type="entry name" value="PROTEIN CHUP1, CHLOROPLASTIC"/>
    <property type="match status" value="1"/>
</dbReference>
<evidence type="ECO:0000256" key="4">
    <source>
        <dbReference type="SAM" id="Phobius"/>
    </source>
</evidence>
<keyword evidence="5" id="KW-0732">Signal</keyword>
<keyword evidence="4" id="KW-1133">Transmembrane helix</keyword>
<evidence type="ECO:0000256" key="1">
    <source>
        <dbReference type="ARBA" id="ARBA00023054"/>
    </source>
</evidence>
<proteinExistence type="predicted"/>
<name>A0ABD3AEC6_9GENT</name>
<reference evidence="6 7" key="1">
    <citation type="submission" date="2024-11" db="EMBL/GenBank/DDBJ databases">
        <title>A near-complete genome assembly of Cinchona calisaya.</title>
        <authorList>
            <person name="Lian D.C."/>
            <person name="Zhao X.W."/>
            <person name="Wei L."/>
        </authorList>
    </citation>
    <scope>NUCLEOTIDE SEQUENCE [LARGE SCALE GENOMIC DNA]</scope>
    <source>
        <tissue evidence="6">Nenye</tissue>
    </source>
</reference>
<feature type="signal peptide" evidence="5">
    <location>
        <begin position="1"/>
        <end position="18"/>
    </location>
</feature>
<evidence type="ECO:0000313" key="7">
    <source>
        <dbReference type="Proteomes" id="UP001630127"/>
    </source>
</evidence>
<dbReference type="Proteomes" id="UP001630127">
    <property type="component" value="Unassembled WGS sequence"/>
</dbReference>
<organism evidence="6 7">
    <name type="scientific">Cinchona calisaya</name>
    <dbReference type="NCBI Taxonomy" id="153742"/>
    <lineage>
        <taxon>Eukaryota</taxon>
        <taxon>Viridiplantae</taxon>
        <taxon>Streptophyta</taxon>
        <taxon>Embryophyta</taxon>
        <taxon>Tracheophyta</taxon>
        <taxon>Spermatophyta</taxon>
        <taxon>Magnoliopsida</taxon>
        <taxon>eudicotyledons</taxon>
        <taxon>Gunneridae</taxon>
        <taxon>Pentapetalae</taxon>
        <taxon>asterids</taxon>
        <taxon>lamiids</taxon>
        <taxon>Gentianales</taxon>
        <taxon>Rubiaceae</taxon>
        <taxon>Cinchonoideae</taxon>
        <taxon>Cinchoneae</taxon>
        <taxon>Cinchona</taxon>
    </lineage>
</organism>
<comment type="caution">
    <text evidence="6">The sequence shown here is derived from an EMBL/GenBank/DDBJ whole genome shotgun (WGS) entry which is preliminary data.</text>
</comment>
<feature type="coiled-coil region" evidence="2">
    <location>
        <begin position="91"/>
        <end position="159"/>
    </location>
</feature>
<feature type="region of interest" description="Disordered" evidence="3">
    <location>
        <begin position="24"/>
        <end position="76"/>
    </location>
</feature>